<sequence length="100" mass="11934">MNFNFTVYFSSNHAAEEYLKRIQKVTPTDELIKETKNILPGIVVDGEIIIEFGKYRYVRNDKAFFPCVRVEDGRFLIRTTMRWSDVEHRLQEIVDLYARQ</sequence>
<dbReference type="AlphaFoldDB" id="A0A511VCK7"/>
<name>A0A511VCK7_9BACL</name>
<proteinExistence type="predicted"/>
<keyword evidence="2" id="KW-1185">Reference proteome</keyword>
<dbReference type="EMBL" id="BJXX01000202">
    <property type="protein sequence ID" value="GEN36579.1"/>
    <property type="molecule type" value="Genomic_DNA"/>
</dbReference>
<evidence type="ECO:0000313" key="2">
    <source>
        <dbReference type="Proteomes" id="UP000321157"/>
    </source>
</evidence>
<protein>
    <submittedName>
        <fullName evidence="1">Uncharacterized protein</fullName>
    </submittedName>
</protein>
<accession>A0A511VCK7</accession>
<comment type="caution">
    <text evidence="1">The sequence shown here is derived from an EMBL/GenBank/DDBJ whole genome shotgun (WGS) entry which is preliminary data.</text>
</comment>
<organism evidence="1 2">
    <name type="scientific">Aneurinibacillus danicus</name>
    <dbReference type="NCBI Taxonomy" id="267746"/>
    <lineage>
        <taxon>Bacteria</taxon>
        <taxon>Bacillati</taxon>
        <taxon>Bacillota</taxon>
        <taxon>Bacilli</taxon>
        <taxon>Bacillales</taxon>
        <taxon>Paenibacillaceae</taxon>
        <taxon>Aneurinibacillus group</taxon>
        <taxon>Aneurinibacillus</taxon>
    </lineage>
</organism>
<evidence type="ECO:0000313" key="1">
    <source>
        <dbReference type="EMBL" id="GEN36579.1"/>
    </source>
</evidence>
<reference evidence="1 2" key="1">
    <citation type="submission" date="2019-07" db="EMBL/GenBank/DDBJ databases">
        <title>Whole genome shotgun sequence of Aneurinibacillus danicus NBRC 102444.</title>
        <authorList>
            <person name="Hosoyama A."/>
            <person name="Uohara A."/>
            <person name="Ohji S."/>
            <person name="Ichikawa N."/>
        </authorList>
    </citation>
    <scope>NUCLEOTIDE SEQUENCE [LARGE SCALE GENOMIC DNA]</scope>
    <source>
        <strain evidence="1 2">NBRC 102444</strain>
    </source>
</reference>
<gene>
    <name evidence="1" type="ORF">ADA01nite_40390</name>
</gene>
<dbReference type="Proteomes" id="UP000321157">
    <property type="component" value="Unassembled WGS sequence"/>
</dbReference>